<accession>A0A2T0KAB4</accession>
<reference evidence="1 2" key="1">
    <citation type="submission" date="2018-03" db="EMBL/GenBank/DDBJ databases">
        <title>Genomic Encyclopedia of Archaeal and Bacterial Type Strains, Phase II (KMG-II): from individual species to whole genera.</title>
        <authorList>
            <person name="Goeker M."/>
        </authorList>
    </citation>
    <scope>NUCLEOTIDE SEQUENCE [LARGE SCALE GENOMIC DNA]</scope>
    <source>
        <strain evidence="1 2">DSM 43146</strain>
    </source>
</reference>
<proteinExistence type="predicted"/>
<dbReference type="AlphaFoldDB" id="A0A2T0KAB4"/>
<dbReference type="EMBL" id="PVMZ01000009">
    <property type="protein sequence ID" value="PRX20060.1"/>
    <property type="molecule type" value="Genomic_DNA"/>
</dbReference>
<comment type="caution">
    <text evidence="1">The sequence shown here is derived from an EMBL/GenBank/DDBJ whole genome shotgun (WGS) entry which is preliminary data.</text>
</comment>
<dbReference type="Proteomes" id="UP000239415">
    <property type="component" value="Unassembled WGS sequence"/>
</dbReference>
<gene>
    <name evidence="1" type="ORF">CLV67_109325</name>
</gene>
<dbReference type="NCBIfam" id="NF038134">
    <property type="entry name" value="choice_anch_M"/>
    <property type="match status" value="1"/>
</dbReference>
<evidence type="ECO:0000313" key="1">
    <source>
        <dbReference type="EMBL" id="PRX20060.1"/>
    </source>
</evidence>
<organism evidence="1 2">
    <name type="scientific">Actinoplanes italicus</name>
    <dbReference type="NCBI Taxonomy" id="113567"/>
    <lineage>
        <taxon>Bacteria</taxon>
        <taxon>Bacillati</taxon>
        <taxon>Actinomycetota</taxon>
        <taxon>Actinomycetes</taxon>
        <taxon>Micromonosporales</taxon>
        <taxon>Micromonosporaceae</taxon>
        <taxon>Actinoplanes</taxon>
    </lineage>
</organism>
<dbReference type="InterPro" id="IPR022435">
    <property type="entry name" value="Surface-anchored_actinobac"/>
</dbReference>
<name>A0A2T0KAB4_9ACTN</name>
<protein>
    <submittedName>
        <fullName evidence="1">Surface-anchored protein</fullName>
    </submittedName>
</protein>
<evidence type="ECO:0000313" key="2">
    <source>
        <dbReference type="Proteomes" id="UP000239415"/>
    </source>
</evidence>
<dbReference type="NCBIfam" id="TIGR03769">
    <property type="entry name" value="P_ac_wall_RPT"/>
    <property type="match status" value="1"/>
</dbReference>
<sequence length="226" mass="23553">MKHRAKEIHLRKPIRLLLGGGVIAAVLLGAAPSAQATPVVVLSAGHVDIADVAYEDGALEIGVHDETVEPDVERDVDDVVFLVKNAAKTTVPDNPAFGFLGTAGKPVWILPEIQNEELLWPGLAAEEIEAGVLTGDSVTLKVEKVTGSGRVAVFTEDAVGNPNVLVNSGDGLPDAVNLSAGTHQHASWAFQKAGVYLVKVRATATLAASGATVTSEPALYKFVVQP</sequence>
<keyword evidence="2" id="KW-1185">Reference proteome</keyword>